<dbReference type="Proteomes" id="UP000664795">
    <property type="component" value="Unassembled WGS sequence"/>
</dbReference>
<sequence>MQITNVSAIDSPALLVYPDRVKANIQMAIDRAGGADRLRPHVKTHKMRAVTDLLLTAGIRQFKCATIAEADMLGQAGAPDVLLAYPLVGPKMARFRALTEQYPATHFSCLIDSIEAARQLSDVFAGKSLEVYVDLNVGMNRTGILPQKAATLFSELADISTINCVGVHAYDGHIHATDLTQRTQQADAAYALAEGVRQAVQDEFNRPLNLIIGGSPTFAIHAQHHAERLQTSPGTFVFWDAGYAQTIPELPFQLAAVLLTRVVSVVDEHTLTLDLGYKSVASESPLPRVIFPQQSDAKVVSQNEEHLIVRVPDTGRHTPGEIWYAVPIHICPTVALYEKALPVRNGAVSGEWPVTARNR</sequence>
<keyword evidence="2" id="KW-0456">Lyase</keyword>
<dbReference type="SMART" id="SM01119">
    <property type="entry name" value="D-ser_dehydrat"/>
    <property type="match status" value="1"/>
</dbReference>
<dbReference type="InterPro" id="IPR001608">
    <property type="entry name" value="Ala_racemase_N"/>
</dbReference>
<organism evidence="4 5">
    <name type="scientific">Fibrella aquatilis</name>
    <dbReference type="NCBI Taxonomy" id="2817059"/>
    <lineage>
        <taxon>Bacteria</taxon>
        <taxon>Pseudomonadati</taxon>
        <taxon>Bacteroidota</taxon>
        <taxon>Cytophagia</taxon>
        <taxon>Cytophagales</taxon>
        <taxon>Spirosomataceae</taxon>
        <taxon>Fibrella</taxon>
    </lineage>
</organism>
<feature type="domain" description="D-serine dehydratase-like" evidence="3">
    <location>
        <begin position="255"/>
        <end position="344"/>
    </location>
</feature>
<dbReference type="PANTHER" id="PTHR28004:SF2">
    <property type="entry name" value="D-SERINE DEHYDRATASE"/>
    <property type="match status" value="1"/>
</dbReference>
<dbReference type="InterPro" id="IPR026956">
    <property type="entry name" value="D-ser_dehydrat-like_dom"/>
</dbReference>
<dbReference type="InterPro" id="IPR051466">
    <property type="entry name" value="D-amino_acid_metab_enzyme"/>
</dbReference>
<dbReference type="Pfam" id="PF01168">
    <property type="entry name" value="Ala_racemase_N"/>
    <property type="match status" value="1"/>
</dbReference>
<dbReference type="CDD" id="cd06821">
    <property type="entry name" value="PLPDE_III_D-TA"/>
    <property type="match status" value="1"/>
</dbReference>
<reference evidence="4 5" key="1">
    <citation type="submission" date="2021-03" db="EMBL/GenBank/DDBJ databases">
        <title>Fibrella sp. HMF5036 genome sequencing and assembly.</title>
        <authorList>
            <person name="Kang H."/>
            <person name="Kim H."/>
            <person name="Bae S."/>
            <person name="Joh K."/>
        </authorList>
    </citation>
    <scope>NUCLEOTIDE SEQUENCE [LARGE SCALE GENOMIC DNA]</scope>
    <source>
        <strain evidence="4 5">HMF5036</strain>
    </source>
</reference>
<dbReference type="PANTHER" id="PTHR28004">
    <property type="entry name" value="ZGC:162816-RELATED"/>
    <property type="match status" value="1"/>
</dbReference>
<name>A0A939G4I6_9BACT</name>
<comment type="similarity">
    <text evidence="1">Belongs to the DSD1 family.</text>
</comment>
<protein>
    <submittedName>
        <fullName evidence="4">D-TA family PLP-dependent enzyme</fullName>
    </submittedName>
</protein>
<evidence type="ECO:0000256" key="1">
    <source>
        <dbReference type="ARBA" id="ARBA00005323"/>
    </source>
</evidence>
<comment type="caution">
    <text evidence="4">The sequence shown here is derived from an EMBL/GenBank/DDBJ whole genome shotgun (WGS) entry which is preliminary data.</text>
</comment>
<keyword evidence="5" id="KW-1185">Reference proteome</keyword>
<evidence type="ECO:0000256" key="2">
    <source>
        <dbReference type="ARBA" id="ARBA00023239"/>
    </source>
</evidence>
<dbReference type="RefSeq" id="WP_207334251.1">
    <property type="nucleotide sequence ID" value="NZ_JAFMYU010000003.1"/>
</dbReference>
<evidence type="ECO:0000259" key="3">
    <source>
        <dbReference type="SMART" id="SM01119"/>
    </source>
</evidence>
<dbReference type="EMBL" id="JAFMYU010000003">
    <property type="protein sequence ID" value="MBO0930285.1"/>
    <property type="molecule type" value="Genomic_DNA"/>
</dbReference>
<dbReference type="GO" id="GO:0036088">
    <property type="term" value="P:D-serine catabolic process"/>
    <property type="evidence" value="ECO:0007669"/>
    <property type="project" value="TreeGrafter"/>
</dbReference>
<dbReference type="Gene3D" id="2.40.37.20">
    <property type="entry name" value="D-serine dehydratase-like domain"/>
    <property type="match status" value="1"/>
</dbReference>
<evidence type="ECO:0000313" key="5">
    <source>
        <dbReference type="Proteomes" id="UP000664795"/>
    </source>
</evidence>
<dbReference type="GO" id="GO:0008721">
    <property type="term" value="F:D-serine ammonia-lyase activity"/>
    <property type="evidence" value="ECO:0007669"/>
    <property type="project" value="TreeGrafter"/>
</dbReference>
<gene>
    <name evidence="4" type="ORF">J2I48_04725</name>
</gene>
<dbReference type="Pfam" id="PF14031">
    <property type="entry name" value="D-ser_dehydrat"/>
    <property type="match status" value="1"/>
</dbReference>
<proteinExistence type="inferred from homology"/>
<evidence type="ECO:0000313" key="4">
    <source>
        <dbReference type="EMBL" id="MBO0930285.1"/>
    </source>
</evidence>
<dbReference type="Gene3D" id="3.20.20.10">
    <property type="entry name" value="Alanine racemase"/>
    <property type="match status" value="1"/>
</dbReference>
<dbReference type="InterPro" id="IPR029066">
    <property type="entry name" value="PLP-binding_barrel"/>
</dbReference>
<dbReference type="InterPro" id="IPR042208">
    <property type="entry name" value="D-ser_dehydrat-like_sf"/>
</dbReference>
<dbReference type="AlphaFoldDB" id="A0A939G4I6"/>
<accession>A0A939G4I6</accession>
<dbReference type="SUPFAM" id="SSF51419">
    <property type="entry name" value="PLP-binding barrel"/>
    <property type="match status" value="1"/>
</dbReference>